<evidence type="ECO:0000256" key="1">
    <source>
        <dbReference type="SAM" id="MobiDB-lite"/>
    </source>
</evidence>
<dbReference type="KEGG" id="pbi:112541360"/>
<dbReference type="SUPFAM" id="SSF82671">
    <property type="entry name" value="SEA domain"/>
    <property type="match status" value="2"/>
</dbReference>
<feature type="region of interest" description="Disordered" evidence="1">
    <location>
        <begin position="112"/>
        <end position="136"/>
    </location>
</feature>
<gene>
    <name evidence="5" type="primary">LOC112541360</name>
</gene>
<feature type="compositionally biased region" description="Basic and acidic residues" evidence="1">
    <location>
        <begin position="123"/>
        <end position="136"/>
    </location>
</feature>
<dbReference type="InterPro" id="IPR036364">
    <property type="entry name" value="SEA_dom_sf"/>
</dbReference>
<feature type="region of interest" description="Disordered" evidence="1">
    <location>
        <begin position="484"/>
        <end position="506"/>
    </location>
</feature>
<sequence length="1307" mass="141075">MLGSSAGCQGTGAQPGVLPFAQRRVLCPPTISGRVAKRQTWPILFTILALFITTAASKEDHAFLNTVSGTSWPTSRVTIISTEKPTNLGYTQPGQQRKDSAFTRSFHRTGVGQINASQPHTPPPEHADTLSDKGKRTERPYLTSASVNSMGTSLQDLVSPIGTASLGTTEGGSVFLHSSSEGVAHSSAASKLFKPPTSILPGFTSIPSYVASSRKMLFEQTTMYNEEYDTAQLVATSPPTGVTIPVTQHLSSLWVSPRYSVETIAHVAVPTSITLTRLESEKTTGVSTGQQLEPLNIHFSSHGPISRIIESHEVFPLSTAIDRSHPDPENSTTIHMGIAVPYEESDIVPPIHSFVTVVSSSGQQSTADSILQGSQQLEVGFTLPLRNASIGVGFLNHQTSRSSPLSTLLSGSAKTGFRVPLLQTGLLETTANTIDYRKPLKTEYHGRKGQTTAGMKEIPTSKSPFTAVETDSIRELASVQPVDALPKRGTGATPLSSTSKESSEPETITDFLVTKVVSLGTEKNDSTLPSLPYLDTVAFLQPIRAISAGMTHTGLPGGHTTSATVESFDSPSTEQKHASPSLSHATVSLPDLVELDRSLVMPSHGSLSANFTSIPFSRISVPESTLKMYINITEGYLARKGQMVPRTTLPLSATQTATPLSLESSNTMGGVAPFLPTKAPKVGVNTSAVMFDLGSELGYKVTGTSTADVLQRIGTTALHIRSSRFTKSNNSEVPAHPSSVLETKSTQATPVFSATTTLLTSLRTLPVESKSTKRTTCENIPCPVSVFTPSQSTSGQVITSSPFLTRKFLITILGTVDPNKNVTPAALDARVSRSEEIETTVLPRTKTVTGVQHDHASQQPRSKFTTPLLNQSVKKNLILSKPISPVPTVHTLSLWFRLIKIQYKHSLKNRSSKSYMKLEKEIKLTLNKILSTYESFLQTKILHFFNGSVTVESQVVFRATGPLPTPSDIIRTIVTEVELRGMDAFFDWRMDVKSLHSNGFSLKNLEPENLAISFTLLGLRSTSAFGDKILGEHLESVKIKMKHLLGTRYAVHLISLVDLRNIQGGIGINGNIFIKSDAHVDIGWALKALTGLSNFSVDLISLSINGSRLSLQVFPVSFLVTNRIFNEKMLDRSSVEHQNIAKDLSDTLTRILGKYENLLQVAIRKITGGSLVCHGDVIFQRPAPSNKDVLQTLAFSVGPKGYLDSSSFQVDPFSFTVAGAGLEPSLKKSGVPGYAVALIILCLLALIAVPIFIWLPKALGRRDKITINGARDIEVDVEAFELDNPGYHATIEEEESNHSCVLMEAIG</sequence>
<protein>
    <submittedName>
        <fullName evidence="5">Uncharacterized protein LOC112541360</fullName>
    </submittedName>
</protein>
<dbReference type="InterPro" id="IPR000082">
    <property type="entry name" value="SEA_dom"/>
</dbReference>
<dbReference type="PROSITE" id="PS50024">
    <property type="entry name" value="SEA"/>
    <property type="match status" value="2"/>
</dbReference>
<organism evidence="4 5">
    <name type="scientific">Python bivittatus</name>
    <name type="common">Burmese python</name>
    <name type="synonym">Python molurus bivittatus</name>
    <dbReference type="NCBI Taxonomy" id="176946"/>
    <lineage>
        <taxon>Eukaryota</taxon>
        <taxon>Metazoa</taxon>
        <taxon>Chordata</taxon>
        <taxon>Craniata</taxon>
        <taxon>Vertebrata</taxon>
        <taxon>Euteleostomi</taxon>
        <taxon>Lepidosauria</taxon>
        <taxon>Squamata</taxon>
        <taxon>Bifurcata</taxon>
        <taxon>Unidentata</taxon>
        <taxon>Episquamata</taxon>
        <taxon>Toxicofera</taxon>
        <taxon>Serpentes</taxon>
        <taxon>Henophidia</taxon>
        <taxon>Pythonidae</taxon>
        <taxon>Python</taxon>
    </lineage>
</organism>
<dbReference type="Pfam" id="PF01390">
    <property type="entry name" value="SEA"/>
    <property type="match status" value="2"/>
</dbReference>
<accession>A0A9F5N2Z2</accession>
<reference evidence="5" key="1">
    <citation type="submission" date="2025-08" db="UniProtKB">
        <authorList>
            <consortium name="RefSeq"/>
        </authorList>
    </citation>
    <scope>IDENTIFICATION</scope>
    <source>
        <tissue evidence="5">Liver</tissue>
    </source>
</reference>
<feature type="compositionally biased region" description="Polar residues" evidence="1">
    <location>
        <begin position="559"/>
        <end position="584"/>
    </location>
</feature>
<keyword evidence="2" id="KW-0472">Membrane</keyword>
<feature type="region of interest" description="Disordered" evidence="1">
    <location>
        <begin position="558"/>
        <end position="584"/>
    </location>
</feature>
<feature type="domain" description="SEA" evidence="3">
    <location>
        <begin position="1110"/>
        <end position="1222"/>
    </location>
</feature>
<dbReference type="SMART" id="SM00200">
    <property type="entry name" value="SEA"/>
    <property type="match status" value="2"/>
</dbReference>
<dbReference type="Proteomes" id="UP000695026">
    <property type="component" value="Unplaced"/>
</dbReference>
<dbReference type="RefSeq" id="XP_025026228.1">
    <property type="nucleotide sequence ID" value="XM_025170460.1"/>
</dbReference>
<feature type="domain" description="SEA" evidence="3">
    <location>
        <begin position="886"/>
        <end position="1002"/>
    </location>
</feature>
<dbReference type="OrthoDB" id="10070537at2759"/>
<evidence type="ECO:0000259" key="3">
    <source>
        <dbReference type="PROSITE" id="PS50024"/>
    </source>
</evidence>
<keyword evidence="4" id="KW-1185">Reference proteome</keyword>
<keyword evidence="2" id="KW-0812">Transmembrane</keyword>
<evidence type="ECO:0000313" key="5">
    <source>
        <dbReference type="RefSeq" id="XP_025026228.1"/>
    </source>
</evidence>
<feature type="compositionally biased region" description="Low complexity" evidence="1">
    <location>
        <begin position="496"/>
        <end position="506"/>
    </location>
</feature>
<feature type="transmembrane region" description="Helical" evidence="2">
    <location>
        <begin position="1234"/>
        <end position="1255"/>
    </location>
</feature>
<dbReference type="GeneID" id="112541360"/>
<evidence type="ECO:0000313" key="4">
    <source>
        <dbReference type="Proteomes" id="UP000695026"/>
    </source>
</evidence>
<keyword evidence="2" id="KW-1133">Transmembrane helix</keyword>
<proteinExistence type="predicted"/>
<evidence type="ECO:0000256" key="2">
    <source>
        <dbReference type="SAM" id="Phobius"/>
    </source>
</evidence>
<dbReference type="OMA" id="ISCPASI"/>
<name>A0A9F5N2Z2_PYTBI</name>